<dbReference type="AlphaFoldDB" id="L9KV85"/>
<reference evidence="3" key="1">
    <citation type="submission" date="2012-07" db="EMBL/GenBank/DDBJ databases">
        <title>Genome of the Chinese tree shrew, a rising model animal genetically related to primates.</title>
        <authorList>
            <person name="Zhang G."/>
            <person name="Fan Y."/>
            <person name="Yao Y."/>
            <person name="Huang Z."/>
        </authorList>
    </citation>
    <scope>NUCLEOTIDE SEQUENCE [LARGE SCALE GENOMIC DNA]</scope>
</reference>
<organism evidence="2 3">
    <name type="scientific">Tupaia chinensis</name>
    <name type="common">Chinese tree shrew</name>
    <name type="synonym">Tupaia belangeri chinensis</name>
    <dbReference type="NCBI Taxonomy" id="246437"/>
    <lineage>
        <taxon>Eukaryota</taxon>
        <taxon>Metazoa</taxon>
        <taxon>Chordata</taxon>
        <taxon>Craniata</taxon>
        <taxon>Vertebrata</taxon>
        <taxon>Euteleostomi</taxon>
        <taxon>Mammalia</taxon>
        <taxon>Eutheria</taxon>
        <taxon>Euarchontoglires</taxon>
        <taxon>Scandentia</taxon>
        <taxon>Tupaiidae</taxon>
        <taxon>Tupaia</taxon>
    </lineage>
</organism>
<evidence type="ECO:0000313" key="2">
    <source>
        <dbReference type="EMBL" id="ELW66850.1"/>
    </source>
</evidence>
<gene>
    <name evidence="2" type="ORF">TREES_T100007542</name>
</gene>
<feature type="region of interest" description="Disordered" evidence="1">
    <location>
        <begin position="112"/>
        <end position="153"/>
    </location>
</feature>
<evidence type="ECO:0000256" key="1">
    <source>
        <dbReference type="SAM" id="MobiDB-lite"/>
    </source>
</evidence>
<accession>L9KV85</accession>
<sequence>MLPLAEQVNEGLQGQQLLLRAGARTVRPALRQKLEEPEPMNRGKRRLHRAEGTEGSAGDGGTPTPRAASQVPGIVRTTAGEGAAVGPRVALCGVDIRTCHRDFRAVRKAATETALGGLSPLAPPPPQAPPRSEGRLRWPRPPGLRSQASKSSA</sequence>
<protein>
    <submittedName>
        <fullName evidence="2">Uncharacterized protein</fullName>
    </submittedName>
</protein>
<dbReference type="Proteomes" id="UP000011518">
    <property type="component" value="Unassembled WGS sequence"/>
</dbReference>
<dbReference type="EMBL" id="KB320636">
    <property type="protein sequence ID" value="ELW66850.1"/>
    <property type="molecule type" value="Genomic_DNA"/>
</dbReference>
<feature type="compositionally biased region" description="Basic and acidic residues" evidence="1">
    <location>
        <begin position="32"/>
        <end position="41"/>
    </location>
</feature>
<proteinExistence type="predicted"/>
<feature type="region of interest" description="Disordered" evidence="1">
    <location>
        <begin position="29"/>
        <end position="70"/>
    </location>
</feature>
<reference evidence="3" key="2">
    <citation type="journal article" date="2013" name="Nat. Commun.">
        <title>Genome of the Chinese tree shrew.</title>
        <authorList>
            <person name="Fan Y."/>
            <person name="Huang Z.Y."/>
            <person name="Cao C.C."/>
            <person name="Chen C.S."/>
            <person name="Chen Y.X."/>
            <person name="Fan D.D."/>
            <person name="He J."/>
            <person name="Hou H.L."/>
            <person name="Hu L."/>
            <person name="Hu X.T."/>
            <person name="Jiang X.T."/>
            <person name="Lai R."/>
            <person name="Lang Y.S."/>
            <person name="Liang B."/>
            <person name="Liao S.G."/>
            <person name="Mu D."/>
            <person name="Ma Y.Y."/>
            <person name="Niu Y.Y."/>
            <person name="Sun X.Q."/>
            <person name="Xia J.Q."/>
            <person name="Xiao J."/>
            <person name="Xiong Z.Q."/>
            <person name="Xu L."/>
            <person name="Yang L."/>
            <person name="Zhang Y."/>
            <person name="Zhao W."/>
            <person name="Zhao X.D."/>
            <person name="Zheng Y.T."/>
            <person name="Zhou J.M."/>
            <person name="Zhu Y.B."/>
            <person name="Zhang G.J."/>
            <person name="Wang J."/>
            <person name="Yao Y.G."/>
        </authorList>
    </citation>
    <scope>NUCLEOTIDE SEQUENCE [LARGE SCALE GENOMIC DNA]</scope>
</reference>
<dbReference type="InParanoid" id="L9KV85"/>
<keyword evidence="3" id="KW-1185">Reference proteome</keyword>
<name>L9KV85_TUPCH</name>
<evidence type="ECO:0000313" key="3">
    <source>
        <dbReference type="Proteomes" id="UP000011518"/>
    </source>
</evidence>